<protein>
    <submittedName>
        <fullName evidence="3">MBL fold metallo-hydrolase</fullName>
    </submittedName>
</protein>
<dbReference type="Pfam" id="PF00753">
    <property type="entry name" value="Lactamase_B"/>
    <property type="match status" value="1"/>
</dbReference>
<dbReference type="CDD" id="cd07724">
    <property type="entry name" value="POD-like_MBL-fold"/>
    <property type="match status" value="1"/>
</dbReference>
<sequence length="375" mass="42127">MKRLSVEELAKKVLNKEATVLLDVRSVEDFQDWKVESNHFQYVNHPFSAWDGQVDQIASDLPSKDQEIVVICARGNSSQKAAKALIEAGYENVYSVEGGMRAWSEHLEPVKIGNLTDGGELYQFVRLGKGCLSYVVMKDQEAVIIDPTRMTDKFINFTDEKGVTIKHVIDTHLHADHISGGHELANQTDSTYWLPPEDADEVVFSYEPLENETEITIGDSPVSIQAVYSPGHTKGSTSLLIDKQYLLSGDILFIESIGRPDLAGKAAAWVNDLRNTLYEKYPDFSDDLIVLPAHYSSIDEMNEKGTVAEKLGVLYEKNKGLQVEDAEEFQRMVTENLPPQPNDHERIRQVNMGKESADPEERREMEIGPNRCAVK</sequence>
<feature type="domain" description="Rhodanese" evidence="2">
    <location>
        <begin position="15"/>
        <end position="112"/>
    </location>
</feature>
<dbReference type="SMART" id="SM00450">
    <property type="entry name" value="RHOD"/>
    <property type="match status" value="1"/>
</dbReference>
<dbReference type="PROSITE" id="PS50206">
    <property type="entry name" value="RHODANESE_3"/>
    <property type="match status" value="1"/>
</dbReference>
<gene>
    <name evidence="3" type="ORF">KQ486_03530</name>
</gene>
<dbReference type="SUPFAM" id="SSF56281">
    <property type="entry name" value="Metallo-hydrolase/oxidoreductase"/>
    <property type="match status" value="1"/>
</dbReference>
<evidence type="ECO:0000259" key="2">
    <source>
        <dbReference type="PROSITE" id="PS50206"/>
    </source>
</evidence>
<dbReference type="InterPro" id="IPR036873">
    <property type="entry name" value="Rhodanese-like_dom_sf"/>
</dbReference>
<evidence type="ECO:0000256" key="1">
    <source>
        <dbReference type="SAM" id="MobiDB-lite"/>
    </source>
</evidence>
<dbReference type="InterPro" id="IPR001763">
    <property type="entry name" value="Rhodanese-like_dom"/>
</dbReference>
<dbReference type="Proteomes" id="UP000812672">
    <property type="component" value="Unassembled WGS sequence"/>
</dbReference>
<dbReference type="RefSeq" id="WP_144163226.1">
    <property type="nucleotide sequence ID" value="NZ_CAUPKR010000002.1"/>
</dbReference>
<evidence type="ECO:0000313" key="4">
    <source>
        <dbReference type="Proteomes" id="UP000812672"/>
    </source>
</evidence>
<proteinExistence type="predicted"/>
<evidence type="ECO:0000313" key="3">
    <source>
        <dbReference type="EMBL" id="MBU6080078.1"/>
    </source>
</evidence>
<reference evidence="3 4" key="1">
    <citation type="journal article" date="2011" name="Int. J. Syst. Evol. Microbiol.">
        <title>Allobacillus halotolerans gen. nov., sp. nov. isolated from shrimp paste.</title>
        <authorList>
            <person name="Sheu S.Y."/>
            <person name="Arun A.B."/>
            <person name="Jiang S.R."/>
            <person name="Young C.C."/>
            <person name="Chen W.M."/>
        </authorList>
    </citation>
    <scope>NUCLEOTIDE SEQUENCE [LARGE SCALE GENOMIC DNA]</scope>
    <source>
        <strain evidence="3 4">LMG 24826</strain>
    </source>
</reference>
<organism evidence="3 4">
    <name type="scientific">Allobacillus halotolerans</name>
    <dbReference type="NCBI Taxonomy" id="570278"/>
    <lineage>
        <taxon>Bacteria</taxon>
        <taxon>Bacillati</taxon>
        <taxon>Bacillota</taxon>
        <taxon>Bacilli</taxon>
        <taxon>Bacillales</taxon>
        <taxon>Bacillaceae</taxon>
        <taxon>Allobacillus</taxon>
    </lineage>
</organism>
<dbReference type="InterPro" id="IPR051682">
    <property type="entry name" value="Mito_Persulfide_Diox"/>
</dbReference>
<accession>A0ABS6GNM6</accession>
<dbReference type="EMBL" id="JAHLZF010000003">
    <property type="protein sequence ID" value="MBU6080078.1"/>
    <property type="molecule type" value="Genomic_DNA"/>
</dbReference>
<dbReference type="PANTHER" id="PTHR43084">
    <property type="entry name" value="PERSULFIDE DIOXYGENASE ETHE1"/>
    <property type="match status" value="1"/>
</dbReference>
<dbReference type="Gene3D" id="3.60.15.10">
    <property type="entry name" value="Ribonuclease Z/Hydroxyacylglutathione hydrolase-like"/>
    <property type="match status" value="1"/>
</dbReference>
<dbReference type="PANTHER" id="PTHR43084:SF7">
    <property type="entry name" value="BETA-LACTAMASE DOMAIN PROTEIN"/>
    <property type="match status" value="1"/>
</dbReference>
<name>A0ABS6GNM6_9BACI</name>
<dbReference type="SUPFAM" id="SSF52821">
    <property type="entry name" value="Rhodanese/Cell cycle control phosphatase"/>
    <property type="match status" value="1"/>
</dbReference>
<dbReference type="InterPro" id="IPR036866">
    <property type="entry name" value="RibonucZ/Hydroxyglut_hydro"/>
</dbReference>
<keyword evidence="4" id="KW-1185">Reference proteome</keyword>
<dbReference type="SMART" id="SM00849">
    <property type="entry name" value="Lactamase_B"/>
    <property type="match status" value="1"/>
</dbReference>
<feature type="region of interest" description="Disordered" evidence="1">
    <location>
        <begin position="336"/>
        <end position="375"/>
    </location>
</feature>
<dbReference type="Pfam" id="PF00581">
    <property type="entry name" value="Rhodanese"/>
    <property type="match status" value="1"/>
</dbReference>
<comment type="caution">
    <text evidence="3">The sequence shown here is derived from an EMBL/GenBank/DDBJ whole genome shotgun (WGS) entry which is preliminary data.</text>
</comment>
<dbReference type="Gene3D" id="3.40.250.10">
    <property type="entry name" value="Rhodanese-like domain"/>
    <property type="match status" value="1"/>
</dbReference>
<dbReference type="InterPro" id="IPR001279">
    <property type="entry name" value="Metallo-B-lactamas"/>
</dbReference>
<dbReference type="InterPro" id="IPR044528">
    <property type="entry name" value="POD-like_MBL-fold"/>
</dbReference>
<feature type="compositionally biased region" description="Basic and acidic residues" evidence="1">
    <location>
        <begin position="355"/>
        <end position="366"/>
    </location>
</feature>